<evidence type="ECO:0000259" key="9">
    <source>
        <dbReference type="Pfam" id="PF20238"/>
    </source>
</evidence>
<dbReference type="GO" id="GO:0005886">
    <property type="term" value="C:plasma membrane"/>
    <property type="evidence" value="ECO:0007669"/>
    <property type="project" value="UniProtKB-SubCell"/>
</dbReference>
<dbReference type="EMBL" id="MU157824">
    <property type="protein sequence ID" value="KAF9535573.1"/>
    <property type="molecule type" value="Genomic_DNA"/>
</dbReference>
<dbReference type="GO" id="GO:0098552">
    <property type="term" value="C:side of membrane"/>
    <property type="evidence" value="ECO:0007669"/>
    <property type="project" value="UniProtKB-KW"/>
</dbReference>
<dbReference type="InterPro" id="IPR046530">
    <property type="entry name" value="BIM1-like_dom"/>
</dbReference>
<dbReference type="AlphaFoldDB" id="A0A9P6EVC1"/>
<dbReference type="InterPro" id="IPR046936">
    <property type="entry name" value="BIM1-like"/>
</dbReference>
<evidence type="ECO:0000256" key="3">
    <source>
        <dbReference type="ARBA" id="ARBA00022622"/>
    </source>
</evidence>
<evidence type="ECO:0000256" key="4">
    <source>
        <dbReference type="ARBA" id="ARBA00022729"/>
    </source>
</evidence>
<feature type="signal peptide" evidence="8">
    <location>
        <begin position="1"/>
        <end position="17"/>
    </location>
</feature>
<gene>
    <name evidence="10" type="ORF">CPB83DRAFT_841987</name>
</gene>
<organism evidence="10 11">
    <name type="scientific">Crepidotus variabilis</name>
    <dbReference type="NCBI Taxonomy" id="179855"/>
    <lineage>
        <taxon>Eukaryota</taxon>
        <taxon>Fungi</taxon>
        <taxon>Dikarya</taxon>
        <taxon>Basidiomycota</taxon>
        <taxon>Agaricomycotina</taxon>
        <taxon>Agaricomycetes</taxon>
        <taxon>Agaricomycetidae</taxon>
        <taxon>Agaricales</taxon>
        <taxon>Agaricineae</taxon>
        <taxon>Crepidotaceae</taxon>
        <taxon>Crepidotus</taxon>
    </lineage>
</organism>
<dbReference type="PANTHER" id="PTHR34992:SF1">
    <property type="entry name" value="COPPER ACQUISITION FACTOR BIM1-LIKE DOMAIN-CONTAINING PROTEIN"/>
    <property type="match status" value="1"/>
</dbReference>
<keyword evidence="6" id="KW-0325">Glycoprotein</keyword>
<keyword evidence="5" id="KW-0472">Membrane</keyword>
<accession>A0A9P6EVC1</accession>
<keyword evidence="4 8" id="KW-0732">Signal</keyword>
<evidence type="ECO:0000256" key="8">
    <source>
        <dbReference type="SAM" id="SignalP"/>
    </source>
</evidence>
<dbReference type="CDD" id="cd21176">
    <property type="entry name" value="LPMO_auxiliary-like"/>
    <property type="match status" value="1"/>
</dbReference>
<reference evidence="10" key="1">
    <citation type="submission" date="2020-11" db="EMBL/GenBank/DDBJ databases">
        <authorList>
            <consortium name="DOE Joint Genome Institute"/>
            <person name="Ahrendt S."/>
            <person name="Riley R."/>
            <person name="Andreopoulos W."/>
            <person name="Labutti K."/>
            <person name="Pangilinan J."/>
            <person name="Ruiz-Duenas F.J."/>
            <person name="Barrasa J.M."/>
            <person name="Sanchez-Garcia M."/>
            <person name="Camarero S."/>
            <person name="Miyauchi S."/>
            <person name="Serrano A."/>
            <person name="Linde D."/>
            <person name="Babiker R."/>
            <person name="Drula E."/>
            <person name="Ayuso-Fernandez I."/>
            <person name="Pacheco R."/>
            <person name="Padilla G."/>
            <person name="Ferreira P."/>
            <person name="Barriuso J."/>
            <person name="Kellner H."/>
            <person name="Castanera R."/>
            <person name="Alfaro M."/>
            <person name="Ramirez L."/>
            <person name="Pisabarro A.G."/>
            <person name="Kuo A."/>
            <person name="Tritt A."/>
            <person name="Lipzen A."/>
            <person name="He G."/>
            <person name="Yan M."/>
            <person name="Ng V."/>
            <person name="Cullen D."/>
            <person name="Martin F."/>
            <person name="Rosso M.-N."/>
            <person name="Henrissat B."/>
            <person name="Hibbett D."/>
            <person name="Martinez A.T."/>
            <person name="Grigoriev I.V."/>
        </authorList>
    </citation>
    <scope>NUCLEOTIDE SEQUENCE</scope>
    <source>
        <strain evidence="10">CBS 506.95</strain>
    </source>
</reference>
<dbReference type="Pfam" id="PF20238">
    <property type="entry name" value="BIM1-like_dom"/>
    <property type="match status" value="1"/>
</dbReference>
<dbReference type="Proteomes" id="UP000807306">
    <property type="component" value="Unassembled WGS sequence"/>
</dbReference>
<keyword evidence="2" id="KW-1003">Cell membrane</keyword>
<name>A0A9P6EVC1_9AGAR</name>
<proteinExistence type="predicted"/>
<sequence length="215" mass="22372">MLKMLTLIFCLIASASAHFHLLYPGPRGAFVAQNELQFCGNLPEVTTNRTTFPLSGGYINIQTGHPNWLLGVIISTDADPNTWEDFNIAGTNNQQFVKYYGKQANPGTYCIPLDLKASGIAGVQEGSNVTIQAIFQGGDGNLYQCADLTLSANASPPSDQPCKNVTDTAAVSSLAAASSSSAAAAKPSQTGGASHLAPAVIVVTLLGTLIVTLSL</sequence>
<dbReference type="PANTHER" id="PTHR34992">
    <property type="entry name" value="HYPHAL ANASTAMOSIS-7 PROTEIN"/>
    <property type="match status" value="1"/>
</dbReference>
<evidence type="ECO:0000313" key="11">
    <source>
        <dbReference type="Proteomes" id="UP000807306"/>
    </source>
</evidence>
<evidence type="ECO:0000256" key="1">
    <source>
        <dbReference type="ARBA" id="ARBA00004609"/>
    </source>
</evidence>
<keyword evidence="7" id="KW-0449">Lipoprotein</keyword>
<keyword evidence="11" id="KW-1185">Reference proteome</keyword>
<comment type="subcellular location">
    <subcellularLocation>
        <location evidence="1">Cell membrane</location>
        <topology evidence="1">Lipid-anchor</topology>
        <topology evidence="1">GPI-anchor</topology>
    </subcellularLocation>
</comment>
<protein>
    <recommendedName>
        <fullName evidence="9">Copper acquisition factor BIM1-like domain-containing protein</fullName>
    </recommendedName>
</protein>
<evidence type="ECO:0000313" key="10">
    <source>
        <dbReference type="EMBL" id="KAF9535573.1"/>
    </source>
</evidence>
<evidence type="ECO:0000256" key="2">
    <source>
        <dbReference type="ARBA" id="ARBA00022475"/>
    </source>
</evidence>
<feature type="domain" description="Copper acquisition factor BIM1-like" evidence="9">
    <location>
        <begin position="16"/>
        <end position="166"/>
    </location>
</feature>
<evidence type="ECO:0000256" key="5">
    <source>
        <dbReference type="ARBA" id="ARBA00023136"/>
    </source>
</evidence>
<feature type="chain" id="PRO_5040296266" description="Copper acquisition factor BIM1-like domain-containing protein" evidence="8">
    <location>
        <begin position="18"/>
        <end position="215"/>
    </location>
</feature>
<comment type="caution">
    <text evidence="10">The sequence shown here is derived from an EMBL/GenBank/DDBJ whole genome shotgun (WGS) entry which is preliminary data.</text>
</comment>
<evidence type="ECO:0000256" key="6">
    <source>
        <dbReference type="ARBA" id="ARBA00023180"/>
    </source>
</evidence>
<keyword evidence="3" id="KW-0336">GPI-anchor</keyword>
<dbReference type="OrthoDB" id="2146436at2759"/>
<evidence type="ECO:0000256" key="7">
    <source>
        <dbReference type="ARBA" id="ARBA00023288"/>
    </source>
</evidence>